<reference evidence="14" key="1">
    <citation type="journal article" date="2019" name="Int. J. Syst. Evol. Microbiol.">
        <title>The Global Catalogue of Microorganisms (GCM) 10K type strain sequencing project: providing services to taxonomists for standard genome sequencing and annotation.</title>
        <authorList>
            <consortium name="The Broad Institute Genomics Platform"/>
            <consortium name="The Broad Institute Genome Sequencing Center for Infectious Disease"/>
            <person name="Wu L."/>
            <person name="Ma J."/>
        </authorList>
    </citation>
    <scope>NUCLEOTIDE SEQUENCE [LARGE SCALE GENOMIC DNA]</scope>
    <source>
        <strain evidence="14">KCTC 42195</strain>
    </source>
</reference>
<dbReference type="PRINTS" id="PR01374">
    <property type="entry name" value="TONBPROTEIN"/>
</dbReference>
<comment type="function">
    <text evidence="10">Interacts with outer membrane receptor proteins that carry out high-affinity binding and energy dependent uptake into the periplasmic space of specific substrates. It could act to transduce energy from the cytoplasmic membrane to specific energy-requiring processes in the outer membrane, resulting in the release into the periplasm of ligands bound by these outer membrane proteins.</text>
</comment>
<sequence>MRIVLITNFRLIMESRVFHYGTLGLIGAAHLGLLLWTASPSLAVTPPVLLPLTMVSISDAPKLTTPAPQPAKVAPMPKVRQKVSKPSTPPAPAPRLLATAAPATRTISQSEAAPAAAKEQTAATTETSSNPNQESAAARQEVAITPPTHIKGYLNNPKPEYPPLSLELGEEGTVYLRIAVNSNGKATAVSVARSSGFPRLDNSARRTAAGWSFHPAMRGSEPVDYSYVTPIQFVLPHKTKA</sequence>
<evidence type="ECO:0000313" key="14">
    <source>
        <dbReference type="Proteomes" id="UP001595636"/>
    </source>
</evidence>
<evidence type="ECO:0000256" key="6">
    <source>
        <dbReference type="ARBA" id="ARBA00022692"/>
    </source>
</evidence>
<dbReference type="NCBIfam" id="TIGR01352">
    <property type="entry name" value="tonB_Cterm"/>
    <property type="match status" value="1"/>
</dbReference>
<evidence type="ECO:0000256" key="9">
    <source>
        <dbReference type="ARBA" id="ARBA00023136"/>
    </source>
</evidence>
<evidence type="ECO:0000256" key="1">
    <source>
        <dbReference type="ARBA" id="ARBA00004383"/>
    </source>
</evidence>
<evidence type="ECO:0000259" key="12">
    <source>
        <dbReference type="PROSITE" id="PS52015"/>
    </source>
</evidence>
<keyword evidence="10" id="KW-0735">Signal-anchor</keyword>
<evidence type="ECO:0000256" key="2">
    <source>
        <dbReference type="ARBA" id="ARBA00006555"/>
    </source>
</evidence>
<dbReference type="InterPro" id="IPR003538">
    <property type="entry name" value="TonB"/>
</dbReference>
<proteinExistence type="inferred from homology"/>
<evidence type="ECO:0000256" key="5">
    <source>
        <dbReference type="ARBA" id="ARBA00022519"/>
    </source>
</evidence>
<gene>
    <name evidence="13" type="ORF">ACFOKJ_09510</name>
</gene>
<keyword evidence="9" id="KW-0472">Membrane</keyword>
<comment type="subcellular location">
    <subcellularLocation>
        <location evidence="1 10">Cell inner membrane</location>
        <topology evidence="1 10">Single-pass membrane protein</topology>
        <orientation evidence="1 10">Periplasmic side</orientation>
    </subcellularLocation>
</comment>
<comment type="similarity">
    <text evidence="2 10">Belongs to the TonB family.</text>
</comment>
<dbReference type="Proteomes" id="UP001595636">
    <property type="component" value="Unassembled WGS sequence"/>
</dbReference>
<keyword evidence="7 10" id="KW-0653">Protein transport</keyword>
<dbReference type="SUPFAM" id="SSF74653">
    <property type="entry name" value="TolA/TonB C-terminal domain"/>
    <property type="match status" value="1"/>
</dbReference>
<feature type="region of interest" description="Disordered" evidence="11">
    <location>
        <begin position="64"/>
        <end position="139"/>
    </location>
</feature>
<accession>A0ABV7TUB9</accession>
<keyword evidence="4 10" id="KW-1003">Cell membrane</keyword>
<feature type="compositionally biased region" description="Low complexity" evidence="11">
    <location>
        <begin position="94"/>
        <end position="129"/>
    </location>
</feature>
<dbReference type="InterPro" id="IPR006260">
    <property type="entry name" value="TonB/TolA_C"/>
</dbReference>
<dbReference type="RefSeq" id="WP_390278988.1">
    <property type="nucleotide sequence ID" value="NZ_JBHRYH010000019.1"/>
</dbReference>
<dbReference type="Pfam" id="PF03544">
    <property type="entry name" value="TonB_C"/>
    <property type="match status" value="1"/>
</dbReference>
<comment type="caution">
    <text evidence="13">The sequence shown here is derived from an EMBL/GenBank/DDBJ whole genome shotgun (WGS) entry which is preliminary data.</text>
</comment>
<evidence type="ECO:0000256" key="8">
    <source>
        <dbReference type="ARBA" id="ARBA00022989"/>
    </source>
</evidence>
<evidence type="ECO:0000256" key="4">
    <source>
        <dbReference type="ARBA" id="ARBA00022475"/>
    </source>
</evidence>
<feature type="domain" description="TonB C-terminal" evidence="12">
    <location>
        <begin position="146"/>
        <end position="241"/>
    </location>
</feature>
<keyword evidence="6" id="KW-0812">Transmembrane</keyword>
<evidence type="ECO:0000256" key="10">
    <source>
        <dbReference type="RuleBase" id="RU362123"/>
    </source>
</evidence>
<dbReference type="PANTHER" id="PTHR33446:SF2">
    <property type="entry name" value="PROTEIN TONB"/>
    <property type="match status" value="1"/>
</dbReference>
<protein>
    <recommendedName>
        <fullName evidence="10">Protein TonB</fullName>
    </recommendedName>
</protein>
<organism evidence="13 14">
    <name type="scientific">Vogesella amnigena</name>
    <dbReference type="NCBI Taxonomy" id="1507449"/>
    <lineage>
        <taxon>Bacteria</taxon>
        <taxon>Pseudomonadati</taxon>
        <taxon>Pseudomonadota</taxon>
        <taxon>Betaproteobacteria</taxon>
        <taxon>Neisseriales</taxon>
        <taxon>Chromobacteriaceae</taxon>
        <taxon>Vogesella</taxon>
    </lineage>
</organism>
<dbReference type="Gene3D" id="3.30.1150.10">
    <property type="match status" value="1"/>
</dbReference>
<dbReference type="PANTHER" id="PTHR33446">
    <property type="entry name" value="PROTEIN TONB-RELATED"/>
    <property type="match status" value="1"/>
</dbReference>
<dbReference type="InterPro" id="IPR037682">
    <property type="entry name" value="TonB_C"/>
</dbReference>
<evidence type="ECO:0000256" key="3">
    <source>
        <dbReference type="ARBA" id="ARBA00022448"/>
    </source>
</evidence>
<evidence type="ECO:0000313" key="13">
    <source>
        <dbReference type="EMBL" id="MFC3626365.1"/>
    </source>
</evidence>
<keyword evidence="3 10" id="KW-0813">Transport</keyword>
<evidence type="ECO:0000256" key="11">
    <source>
        <dbReference type="SAM" id="MobiDB-lite"/>
    </source>
</evidence>
<name>A0ABV7TUB9_9NEIS</name>
<dbReference type="EMBL" id="JBHRYH010000019">
    <property type="protein sequence ID" value="MFC3626365.1"/>
    <property type="molecule type" value="Genomic_DNA"/>
</dbReference>
<evidence type="ECO:0000256" key="7">
    <source>
        <dbReference type="ARBA" id="ARBA00022927"/>
    </source>
</evidence>
<keyword evidence="8" id="KW-1133">Transmembrane helix</keyword>
<dbReference type="PROSITE" id="PS52015">
    <property type="entry name" value="TONB_CTD"/>
    <property type="match status" value="1"/>
</dbReference>
<keyword evidence="5 10" id="KW-0997">Cell inner membrane</keyword>
<dbReference type="InterPro" id="IPR051045">
    <property type="entry name" value="TonB-dependent_transducer"/>
</dbReference>
<keyword evidence="14" id="KW-1185">Reference proteome</keyword>